<gene>
    <name evidence="2" type="ORF">HKX02_05505</name>
</gene>
<organism evidence="2 3">
    <name type="scientific">Ochrobactrum soli</name>
    <dbReference type="NCBI Taxonomy" id="2448455"/>
    <lineage>
        <taxon>Bacteria</taxon>
        <taxon>Pseudomonadati</taxon>
        <taxon>Pseudomonadota</taxon>
        <taxon>Alphaproteobacteria</taxon>
        <taxon>Hyphomicrobiales</taxon>
        <taxon>Brucellaceae</taxon>
        <taxon>Brucella/Ochrobactrum group</taxon>
        <taxon>Ochrobactrum</taxon>
    </lineage>
</organism>
<keyword evidence="3" id="KW-1185">Reference proteome</keyword>
<sequence>MYKTAAFAALITVLASALPAHAQSIEIGPNGIRLVEPESDRPRYREDISERRAARIAQREGMDEIDSVSRKRNVYIVRGVDRYDDEMRVVIDRYSGEVLQVR</sequence>
<evidence type="ECO:0000313" key="3">
    <source>
        <dbReference type="Proteomes" id="UP000574931"/>
    </source>
</evidence>
<feature type="signal peptide" evidence="1">
    <location>
        <begin position="1"/>
        <end position="22"/>
    </location>
</feature>
<dbReference type="Proteomes" id="UP000574931">
    <property type="component" value="Unassembled WGS sequence"/>
</dbReference>
<protein>
    <submittedName>
        <fullName evidence="2">PepSY domain-containing protein</fullName>
    </submittedName>
</protein>
<dbReference type="EMBL" id="JABFCY010000002">
    <property type="protein sequence ID" value="NNU59716.1"/>
    <property type="molecule type" value="Genomic_DNA"/>
</dbReference>
<evidence type="ECO:0000256" key="1">
    <source>
        <dbReference type="SAM" id="SignalP"/>
    </source>
</evidence>
<dbReference type="AlphaFoldDB" id="A0A849KS50"/>
<keyword evidence="1" id="KW-0732">Signal</keyword>
<evidence type="ECO:0000313" key="2">
    <source>
        <dbReference type="EMBL" id="NNU59716.1"/>
    </source>
</evidence>
<accession>A0A849KS50</accession>
<name>A0A849KS50_9HYPH</name>
<dbReference type="RefSeq" id="WP_121538146.1">
    <property type="nucleotide sequence ID" value="NZ_JABFCY010000002.1"/>
</dbReference>
<proteinExistence type="predicted"/>
<feature type="chain" id="PRO_5032671500" evidence="1">
    <location>
        <begin position="23"/>
        <end position="102"/>
    </location>
</feature>
<comment type="caution">
    <text evidence="2">The sequence shown here is derived from an EMBL/GenBank/DDBJ whole genome shotgun (WGS) entry which is preliminary data.</text>
</comment>
<reference evidence="2 3" key="1">
    <citation type="submission" date="2020-05" db="EMBL/GenBank/DDBJ databases">
        <title>Draft Genome Sequence of Ochrobactrum soli Isolated from Stable Fly Gut.</title>
        <authorList>
            <person name="Pileggi M.T."/>
            <person name="Vazhakkala L.J."/>
            <person name="Wong C.N."/>
        </authorList>
    </citation>
    <scope>NUCLEOTIDE SEQUENCE [LARGE SCALE GENOMIC DNA]</scope>
    <source>
        <strain evidence="2 3">MTP-C0764</strain>
    </source>
</reference>